<evidence type="ECO:0000256" key="1">
    <source>
        <dbReference type="ARBA" id="ARBA00000189"/>
    </source>
</evidence>
<evidence type="ECO:0000256" key="6">
    <source>
        <dbReference type="ARBA" id="ARBA00022723"/>
    </source>
</evidence>
<dbReference type="GO" id="GO:0009505">
    <property type="term" value="C:plant-type cell wall"/>
    <property type="evidence" value="ECO:0000318"/>
    <property type="project" value="GO_Central"/>
</dbReference>
<dbReference type="InterPro" id="IPR000823">
    <property type="entry name" value="Peroxidase_pln"/>
</dbReference>
<dbReference type="HOGENOM" id="CLU_010543_0_1_1"/>
<evidence type="ECO:0000256" key="5">
    <source>
        <dbReference type="ARBA" id="ARBA00022617"/>
    </source>
</evidence>
<reference evidence="20" key="1">
    <citation type="submission" date="2013-08" db="EMBL/GenBank/DDBJ databases">
        <authorList>
            <person name="Albert V.A."/>
            <person name="Barbazuk W.B."/>
            <person name="Chamala S."/>
            <person name="Chanderbali A.S."/>
            <person name="dePamphilis C.W."/>
            <person name="Der J.P."/>
            <person name="Estill J.C."/>
            <person name="Leebens-Mack J."/>
            <person name="Ma H."/>
            <person name="Palmer J.D."/>
            <person name="Rounsley S."/>
            <person name="Sankoff D."/>
            <person name="Schuster S.C."/>
            <person name="Soltis D.E."/>
            <person name="Soltis P.S."/>
            <person name="Wessler S.R."/>
            <person name="Wing R.A."/>
        </authorList>
    </citation>
    <scope>NUCLEOTIDE SEQUENCE</scope>
    <source>
        <tissue evidence="20">Leaf</tissue>
    </source>
</reference>
<dbReference type="PANTHER" id="PTHR31388">
    <property type="entry name" value="PEROXIDASE 72-RELATED"/>
    <property type="match status" value="1"/>
</dbReference>
<keyword evidence="10 17" id="KW-1015">Disulfide bond</keyword>
<dbReference type="Pfam" id="PF00141">
    <property type="entry name" value="peroxidase"/>
    <property type="match status" value="1"/>
</dbReference>
<dbReference type="PROSITE" id="PS00435">
    <property type="entry name" value="PEROXIDASE_1"/>
    <property type="match status" value="1"/>
</dbReference>
<dbReference type="AlphaFoldDB" id="W1PQY3"/>
<comment type="function">
    <text evidence="18">Removal of H(2)O(2), oxidation of toxic reductants, biosynthesis and degradation of lignin, suberization, auxin catabolism, response to environmental stresses such as wounding, pathogen attack and oxidative stress.</text>
</comment>
<name>W1PQY3_AMBTC</name>
<dbReference type="InterPro" id="IPR002016">
    <property type="entry name" value="Haem_peroxidase"/>
</dbReference>
<comment type="similarity">
    <text evidence="18">Belongs to the peroxidase family. Classical plant (class III) peroxidase subfamily.</text>
</comment>
<feature type="binding site" evidence="15">
    <location>
        <position position="58"/>
    </location>
    <ligand>
        <name>Ca(2+)</name>
        <dbReference type="ChEBI" id="CHEBI:29108"/>
        <label>1</label>
    </ligand>
</feature>
<evidence type="ECO:0000313" key="20">
    <source>
        <dbReference type="EMBL" id="ERN10121.1"/>
    </source>
</evidence>
<dbReference type="EMBL" id="KI392972">
    <property type="protein sequence ID" value="ERN10121.1"/>
    <property type="molecule type" value="Genomic_DNA"/>
</dbReference>
<dbReference type="EC" id="1.11.1.7" evidence="3 18"/>
<dbReference type="Gene3D" id="1.10.420.10">
    <property type="entry name" value="Peroxidase, domain 2"/>
    <property type="match status" value="1"/>
</dbReference>
<comment type="subcellular location">
    <subcellularLocation>
        <location evidence="18">Secreted</location>
    </subcellularLocation>
</comment>
<protein>
    <recommendedName>
        <fullName evidence="3 18">Peroxidase</fullName>
        <ecNumber evidence="3 18">1.11.1.7</ecNumber>
    </recommendedName>
</protein>
<keyword evidence="9 15" id="KW-0408">Iron</keyword>
<dbReference type="GO" id="GO:0005576">
    <property type="term" value="C:extracellular region"/>
    <property type="evidence" value="ECO:0007669"/>
    <property type="project" value="UniProtKB-SubCell"/>
</dbReference>
<feature type="binding site" evidence="15">
    <location>
        <position position="70"/>
    </location>
    <ligand>
        <name>Ca(2+)</name>
        <dbReference type="ChEBI" id="CHEBI:29108"/>
        <label>1</label>
    </ligand>
</feature>
<dbReference type="InterPro" id="IPR019793">
    <property type="entry name" value="Peroxidases_heam-ligand_BS"/>
</dbReference>
<dbReference type="FunFam" id="1.10.420.10:FF:000001">
    <property type="entry name" value="Peroxidase"/>
    <property type="match status" value="1"/>
</dbReference>
<dbReference type="PRINTS" id="PR00461">
    <property type="entry name" value="PLPEROXIDASE"/>
</dbReference>
<keyword evidence="11" id="KW-0325">Glycoprotein</keyword>
<dbReference type="GO" id="GO:0006979">
    <property type="term" value="P:response to oxidative stress"/>
    <property type="evidence" value="ECO:0007669"/>
    <property type="project" value="UniProtKB-UniRule"/>
</dbReference>
<evidence type="ECO:0000256" key="11">
    <source>
        <dbReference type="ARBA" id="ARBA00023180"/>
    </source>
</evidence>
<keyword evidence="6 15" id="KW-0479">Metal-binding</keyword>
<evidence type="ECO:0000256" key="8">
    <source>
        <dbReference type="ARBA" id="ARBA00023002"/>
    </source>
</evidence>
<keyword evidence="5 18" id="KW-0349">Heme</keyword>
<keyword evidence="4 18" id="KW-0575">Peroxidase</keyword>
<dbReference type="SUPFAM" id="SSF48113">
    <property type="entry name" value="Heme-dependent peroxidases"/>
    <property type="match status" value="1"/>
</dbReference>
<dbReference type="GO" id="GO:0020037">
    <property type="term" value="F:heme binding"/>
    <property type="evidence" value="ECO:0007669"/>
    <property type="project" value="UniProtKB-UniRule"/>
</dbReference>
<evidence type="ECO:0000256" key="17">
    <source>
        <dbReference type="PIRSR" id="PIRSR600823-5"/>
    </source>
</evidence>
<dbReference type="GO" id="GO:0042744">
    <property type="term" value="P:hydrogen peroxide catabolic process"/>
    <property type="evidence" value="ECO:0007669"/>
    <property type="project" value="UniProtKB-KW"/>
</dbReference>
<evidence type="ECO:0000256" key="16">
    <source>
        <dbReference type="PIRSR" id="PIRSR600823-4"/>
    </source>
</evidence>
<feature type="binding site" evidence="15">
    <location>
        <position position="229"/>
    </location>
    <ligand>
        <name>Ca(2+)</name>
        <dbReference type="ChEBI" id="CHEBI:29108"/>
        <label>2</label>
    </ligand>
</feature>
<feature type="domain" description="Plant heme peroxidase family profile" evidence="19">
    <location>
        <begin position="7"/>
        <end position="309"/>
    </location>
</feature>
<evidence type="ECO:0000313" key="21">
    <source>
        <dbReference type="Proteomes" id="UP000017836"/>
    </source>
</evidence>
<feature type="binding site" evidence="15">
    <location>
        <position position="52"/>
    </location>
    <ligand>
        <name>Ca(2+)</name>
        <dbReference type="ChEBI" id="CHEBI:29108"/>
        <label>1</label>
    </ligand>
</feature>
<evidence type="ECO:0000256" key="13">
    <source>
        <dbReference type="PIRSR" id="PIRSR600823-1"/>
    </source>
</evidence>
<keyword evidence="21" id="KW-1185">Reference proteome</keyword>
<evidence type="ECO:0000256" key="12">
    <source>
        <dbReference type="ARBA" id="ARBA00023324"/>
    </source>
</evidence>
<evidence type="ECO:0000256" key="14">
    <source>
        <dbReference type="PIRSR" id="PIRSR600823-2"/>
    </source>
</evidence>
<dbReference type="GO" id="GO:0046872">
    <property type="term" value="F:metal ion binding"/>
    <property type="evidence" value="ECO:0007669"/>
    <property type="project" value="UniProtKB-UniRule"/>
</dbReference>
<comment type="cofactor">
    <cofactor evidence="15 18">
        <name>heme b</name>
        <dbReference type="ChEBI" id="CHEBI:60344"/>
    </cofactor>
    <text evidence="15 18">Binds 1 heme b (iron(II)-protoporphyrin IX) group per subunit.</text>
</comment>
<dbReference type="PROSITE" id="PS00436">
    <property type="entry name" value="PEROXIDASE_2"/>
    <property type="match status" value="1"/>
</dbReference>
<dbReference type="InterPro" id="IPR019794">
    <property type="entry name" value="Peroxidases_AS"/>
</dbReference>
<organism evidence="20 21">
    <name type="scientific">Amborella trichopoda</name>
    <dbReference type="NCBI Taxonomy" id="13333"/>
    <lineage>
        <taxon>Eukaryota</taxon>
        <taxon>Viridiplantae</taxon>
        <taxon>Streptophyta</taxon>
        <taxon>Embryophyta</taxon>
        <taxon>Tracheophyta</taxon>
        <taxon>Spermatophyta</taxon>
        <taxon>Magnoliopsida</taxon>
        <taxon>Amborellales</taxon>
        <taxon>Amborellaceae</taxon>
        <taxon>Amborella</taxon>
    </lineage>
</organism>
<evidence type="ECO:0000256" key="9">
    <source>
        <dbReference type="ARBA" id="ARBA00023004"/>
    </source>
</evidence>
<feature type="disulfide bond" evidence="17">
    <location>
        <begin position="182"/>
        <end position="214"/>
    </location>
</feature>
<keyword evidence="8 18" id="KW-0560">Oxidoreductase</keyword>
<evidence type="ECO:0000256" key="10">
    <source>
        <dbReference type="ARBA" id="ARBA00023157"/>
    </source>
</evidence>
<feature type="binding site" evidence="14">
    <location>
        <position position="145"/>
    </location>
    <ligand>
        <name>substrate</name>
    </ligand>
</feature>
<proteinExistence type="inferred from homology"/>
<evidence type="ECO:0000256" key="18">
    <source>
        <dbReference type="RuleBase" id="RU362060"/>
    </source>
</evidence>
<evidence type="ECO:0000256" key="7">
    <source>
        <dbReference type="ARBA" id="ARBA00022837"/>
    </source>
</evidence>
<dbReference type="InterPro" id="IPR010255">
    <property type="entry name" value="Haem_peroxidase_sf"/>
</dbReference>
<comment type="similarity">
    <text evidence="2">Belongs to the peroxidase family. Ascorbate peroxidase subfamily.</text>
</comment>
<dbReference type="Proteomes" id="UP000017836">
    <property type="component" value="Unassembled WGS sequence"/>
</dbReference>
<dbReference type="GO" id="GO:0140825">
    <property type="term" value="F:lactoperoxidase activity"/>
    <property type="evidence" value="ECO:0007669"/>
    <property type="project" value="UniProtKB-EC"/>
</dbReference>
<feature type="binding site" evidence="15">
    <location>
        <position position="49"/>
    </location>
    <ligand>
        <name>Ca(2+)</name>
        <dbReference type="ChEBI" id="CHEBI:29108"/>
        <label>1</label>
    </ligand>
</feature>
<dbReference type="InterPro" id="IPR033905">
    <property type="entry name" value="Secretory_peroxidase"/>
</dbReference>
<evidence type="ECO:0000256" key="15">
    <source>
        <dbReference type="PIRSR" id="PIRSR600823-3"/>
    </source>
</evidence>
<gene>
    <name evidence="20" type="ORF">AMTR_s00169p00032570</name>
</gene>
<dbReference type="eggNOG" id="ENOG502R3A0">
    <property type="taxonomic scope" value="Eukaryota"/>
</dbReference>
<keyword evidence="12 18" id="KW-0376">Hydrogen peroxide</keyword>
<dbReference type="GO" id="GO:0009611">
    <property type="term" value="P:response to wounding"/>
    <property type="evidence" value="ECO:0007669"/>
    <property type="project" value="EnsemblPlants"/>
</dbReference>
<feature type="binding site" description="axial binding residue" evidence="15">
    <location>
        <position position="175"/>
    </location>
    <ligand>
        <name>heme b</name>
        <dbReference type="ChEBI" id="CHEBI:60344"/>
    </ligand>
    <ligandPart>
        <name>Fe</name>
        <dbReference type="ChEBI" id="CHEBI:18248"/>
    </ligandPart>
</feature>
<sequence>MAKEHSQLDYNFYKSSCPNLTRLVKGAVWAAVKNDSRMAASLLRLHFHDCFVNGCDASLLLDDTANFTSEKNAGPNRNSTRGFEVVDTIKASVEKECPATVSCSDILALAARDSVFLMGGPYWYVYLGRRDGKVGSESAANSEIPGPSESLDKITDKFVAKGLNLKDVVVLSGGHTFGFAKCSTFSSRLFNHSGTGSPDPTLDSTLLEDLQSQCPNNASDTSTNLAPLDRVTTNYFDNVYYKNLINNLGLLKSDQALLTNNQTASMVANYSYNQYLFFKDFMVSMVKMANISVLTGQDGDIRKNCRFVNDA</sequence>
<dbReference type="OMA" id="FWSVPLG"/>
<feature type="binding site" evidence="15">
    <location>
        <position position="237"/>
    </location>
    <ligand>
        <name>Ca(2+)</name>
        <dbReference type="ChEBI" id="CHEBI:29108"/>
        <label>2</label>
    </ligand>
</feature>
<feature type="binding site" evidence="15">
    <location>
        <position position="54"/>
    </location>
    <ligand>
        <name>Ca(2+)</name>
        <dbReference type="ChEBI" id="CHEBI:29108"/>
        <label>1</label>
    </ligand>
</feature>
<evidence type="ECO:0000256" key="2">
    <source>
        <dbReference type="ARBA" id="ARBA00006873"/>
    </source>
</evidence>
<feature type="disulfide bond" evidence="17">
    <location>
        <begin position="50"/>
        <end position="55"/>
    </location>
</feature>
<dbReference type="STRING" id="13333.W1PQY3"/>
<comment type="catalytic activity">
    <reaction evidence="1 18">
        <text>2 a phenolic donor + H2O2 = 2 a phenolic radical donor + 2 H2O</text>
        <dbReference type="Rhea" id="RHEA:56136"/>
        <dbReference type="ChEBI" id="CHEBI:15377"/>
        <dbReference type="ChEBI" id="CHEBI:16240"/>
        <dbReference type="ChEBI" id="CHEBI:139520"/>
        <dbReference type="ChEBI" id="CHEBI:139521"/>
        <dbReference type="EC" id="1.11.1.7"/>
    </reaction>
</comment>
<accession>W1PQY3</accession>
<keyword evidence="7 15" id="KW-0106">Calcium</keyword>
<dbReference type="GO" id="GO:0004601">
    <property type="term" value="F:peroxidase activity"/>
    <property type="evidence" value="ECO:0000318"/>
    <property type="project" value="GO_Central"/>
</dbReference>
<dbReference type="PROSITE" id="PS50873">
    <property type="entry name" value="PEROXIDASE_4"/>
    <property type="match status" value="1"/>
</dbReference>
<feature type="binding site" evidence="15">
    <location>
        <position position="232"/>
    </location>
    <ligand>
        <name>Ca(2+)</name>
        <dbReference type="ChEBI" id="CHEBI:29108"/>
        <label>2</label>
    </ligand>
</feature>
<feature type="active site" description="Proton acceptor" evidence="13">
    <location>
        <position position="48"/>
    </location>
</feature>
<evidence type="ECO:0000256" key="3">
    <source>
        <dbReference type="ARBA" id="ARBA00012313"/>
    </source>
</evidence>
<evidence type="ECO:0000259" key="19">
    <source>
        <dbReference type="PROSITE" id="PS50873"/>
    </source>
</evidence>
<feature type="disulfide bond" evidence="17">
    <location>
        <begin position="103"/>
        <end position="305"/>
    </location>
</feature>
<comment type="cofactor">
    <cofactor evidence="15 18">
        <name>Ca(2+)</name>
        <dbReference type="ChEBI" id="CHEBI:29108"/>
    </cofactor>
    <text evidence="15 18">Binds 2 calcium ions per subunit.</text>
</comment>
<feature type="site" description="Transition state stabilizer" evidence="16">
    <location>
        <position position="44"/>
    </location>
</feature>
<feature type="binding site" evidence="15">
    <location>
        <position position="176"/>
    </location>
    <ligand>
        <name>Ca(2+)</name>
        <dbReference type="ChEBI" id="CHEBI:29108"/>
        <label>2</label>
    </ligand>
</feature>
<feature type="binding site" evidence="15">
    <location>
        <position position="56"/>
    </location>
    <ligand>
        <name>Ca(2+)</name>
        <dbReference type="ChEBI" id="CHEBI:29108"/>
        <label>1</label>
    </ligand>
</feature>
<feature type="disulfide bond" evidence="17">
    <location>
        <begin position="17"/>
        <end position="97"/>
    </location>
</feature>
<dbReference type="Gene3D" id="1.10.520.10">
    <property type="match status" value="1"/>
</dbReference>
<dbReference type="Gramene" id="ERN10121">
    <property type="protein sequence ID" value="ERN10121"/>
    <property type="gene ID" value="AMTR_s00169p00032570"/>
</dbReference>
<dbReference type="PRINTS" id="PR00458">
    <property type="entry name" value="PEROXIDASE"/>
</dbReference>
<keyword evidence="18" id="KW-0964">Secreted</keyword>
<dbReference type="CDD" id="cd00693">
    <property type="entry name" value="secretory_peroxidase"/>
    <property type="match status" value="1"/>
</dbReference>
<dbReference type="PANTHER" id="PTHR31388:SF180">
    <property type="entry name" value="PEROXIDASE"/>
    <property type="match status" value="1"/>
</dbReference>
<dbReference type="FunFam" id="1.10.520.10:FF:000001">
    <property type="entry name" value="Peroxidase"/>
    <property type="match status" value="1"/>
</dbReference>
<evidence type="ECO:0000256" key="4">
    <source>
        <dbReference type="ARBA" id="ARBA00022559"/>
    </source>
</evidence>